<feature type="transmembrane region" description="Helical" evidence="1">
    <location>
        <begin position="14"/>
        <end position="34"/>
    </location>
</feature>
<proteinExistence type="predicted"/>
<evidence type="ECO:0000313" key="3">
    <source>
        <dbReference type="Proteomes" id="UP001153678"/>
    </source>
</evidence>
<organism evidence="2 3">
    <name type="scientific">Funneliformis geosporum</name>
    <dbReference type="NCBI Taxonomy" id="1117311"/>
    <lineage>
        <taxon>Eukaryota</taxon>
        <taxon>Fungi</taxon>
        <taxon>Fungi incertae sedis</taxon>
        <taxon>Mucoromycota</taxon>
        <taxon>Glomeromycotina</taxon>
        <taxon>Glomeromycetes</taxon>
        <taxon>Glomerales</taxon>
        <taxon>Glomeraceae</taxon>
        <taxon>Funneliformis</taxon>
    </lineage>
</organism>
<dbReference type="EMBL" id="CAMKVN010016815">
    <property type="protein sequence ID" value="CAI2197671.1"/>
    <property type="molecule type" value="Genomic_DNA"/>
</dbReference>
<reference evidence="2" key="1">
    <citation type="submission" date="2022-08" db="EMBL/GenBank/DDBJ databases">
        <authorList>
            <person name="Kallberg Y."/>
            <person name="Tangrot J."/>
            <person name="Rosling A."/>
        </authorList>
    </citation>
    <scope>NUCLEOTIDE SEQUENCE</scope>
    <source>
        <strain evidence="2">Wild A</strain>
    </source>
</reference>
<keyword evidence="1" id="KW-0472">Membrane</keyword>
<protein>
    <submittedName>
        <fullName evidence="2">7865_t:CDS:1</fullName>
    </submittedName>
</protein>
<evidence type="ECO:0000313" key="2">
    <source>
        <dbReference type="EMBL" id="CAI2197671.1"/>
    </source>
</evidence>
<gene>
    <name evidence="2" type="ORF">FWILDA_LOCUS18193</name>
</gene>
<comment type="caution">
    <text evidence="2">The sequence shown here is derived from an EMBL/GenBank/DDBJ whole genome shotgun (WGS) entry which is preliminary data.</text>
</comment>
<keyword evidence="1" id="KW-1133">Transmembrane helix</keyword>
<keyword evidence="3" id="KW-1185">Reference proteome</keyword>
<evidence type="ECO:0000256" key="1">
    <source>
        <dbReference type="SAM" id="Phobius"/>
    </source>
</evidence>
<sequence length="45" mass="5022">ASYFDNIVTLIKEIIFFMSDEAFTLILALCFGVYGEATTKGRQAL</sequence>
<keyword evidence="1" id="KW-0812">Transmembrane</keyword>
<feature type="non-terminal residue" evidence="2">
    <location>
        <position position="45"/>
    </location>
</feature>
<dbReference type="AlphaFoldDB" id="A0A9W4TBQ8"/>
<dbReference type="Proteomes" id="UP001153678">
    <property type="component" value="Unassembled WGS sequence"/>
</dbReference>
<accession>A0A9W4TBQ8</accession>
<name>A0A9W4TBQ8_9GLOM</name>